<dbReference type="AlphaFoldDB" id="C5M4C0"/>
<dbReference type="VEuPathDB" id="FungiDB:CTRG_00910"/>
<dbReference type="HOGENOM" id="CLU_003181_2_0_1"/>
<dbReference type="KEGG" id="ctp:CTRG_00910"/>
<feature type="transmembrane region" description="Helical" evidence="9">
    <location>
        <begin position="623"/>
        <end position="644"/>
    </location>
</feature>
<name>C5M4C0_CANTT</name>
<gene>
    <name evidence="10" type="ORF">CTRG_00910</name>
</gene>
<feature type="compositionally biased region" description="Polar residues" evidence="8">
    <location>
        <begin position="9"/>
        <end position="27"/>
    </location>
</feature>
<dbReference type="GO" id="GO:0005794">
    <property type="term" value="C:Golgi apparatus"/>
    <property type="evidence" value="ECO:0007669"/>
    <property type="project" value="TreeGrafter"/>
</dbReference>
<dbReference type="GeneID" id="8297233"/>
<evidence type="ECO:0000256" key="4">
    <source>
        <dbReference type="ARBA" id="ARBA00022989"/>
    </source>
</evidence>
<keyword evidence="4 9" id="KW-1133">Transmembrane helix</keyword>
<protein>
    <recommendedName>
        <fullName evidence="12">Chloride channel protein</fullName>
    </recommendedName>
</protein>
<dbReference type="eggNOG" id="KOG0475">
    <property type="taxonomic scope" value="Eukaryota"/>
</dbReference>
<evidence type="ECO:0000256" key="1">
    <source>
        <dbReference type="ARBA" id="ARBA00004141"/>
    </source>
</evidence>
<accession>C5M4C0</accession>
<feature type="transmembrane region" description="Helical" evidence="9">
    <location>
        <begin position="205"/>
        <end position="222"/>
    </location>
</feature>
<dbReference type="RefSeq" id="XP_002546128.1">
    <property type="nucleotide sequence ID" value="XM_002546082.1"/>
</dbReference>
<dbReference type="EMBL" id="GG692395">
    <property type="protein sequence ID" value="EER36170.1"/>
    <property type="molecule type" value="Genomic_DNA"/>
</dbReference>
<feature type="transmembrane region" description="Helical" evidence="9">
    <location>
        <begin position="596"/>
        <end position="616"/>
    </location>
</feature>
<keyword evidence="6 9" id="KW-0472">Membrane</keyword>
<evidence type="ECO:0008006" key="12">
    <source>
        <dbReference type="Google" id="ProtNLM"/>
    </source>
</evidence>
<feature type="region of interest" description="Disordered" evidence="8">
    <location>
        <begin position="1"/>
        <end position="27"/>
    </location>
</feature>
<keyword evidence="11" id="KW-1185">Reference proteome</keyword>
<dbReference type="PANTHER" id="PTHR45711">
    <property type="entry name" value="CHLORIDE CHANNEL PROTEIN"/>
    <property type="match status" value="1"/>
</dbReference>
<sequence>MPDSEGHSNDGNIFQTPKKSSKLTFSSNTDLKSPRIIFRDPDRDRDRIHHDSDHVKQIRTVPNTPKHEESPLLNACSSAVTPKSLSRMKSLGKIDIRSPVLKSSVLQTPGGISNFELHDESNSLRTTKTNDSIKSKFFGIVQETFNPVRNFYNDFTTIDWTRAYLRSNEFNYSLEKKRWTGDSFEDKEGLPISWYQKLSYTMGRWILILLIGLFFSIIAFGIDKVEILLVGFKHGYCRTNWFVSQVACCVNSQKTINVFENTFEETCDDWISWNSLINKNWLVEIRFDFIIYVSLSVILAIFACLITLTTKITGGSVSESHKNDDKERFSAYESRNGLVKPRVIYTATGSGVPEVKTILSGFVIRRFLGTYTLVAKTIALIFAIASGMSLGKEGPYVHLATCVGNITSRYFWFIFENDFFEKQILSASASAGVALAFGSPLGGVLFILEEINNHLPSNQLFQIFFCAIISTLFLKFLNPYGTGKTVLFELDYFSDWTPIELVFFIMIGIAGGIFGALFVKFVHWWPKKFRTLKPIKNHPVFEVFVVSALTGIITFWNPYTKQASAELVLDLATPCTGRELDRSLCPSTKDQLIKELGSLIFAFIVKVALTFITFGLKVPCGIYVPSMVCGALFGRIFAMVIQLLQVVTKSEDSSTASSVFGFVCSPTSTNCVDMGIYAMISAGAFMAGVTRMNITLVIILFELTSSYTYVLPIAIAIAVANWAGGLLEKNSLYESLLVSNDYPFTSPETEPIDPYVTASDIVNHGIIIPTTIVSAHVPQDKQLYIDISDSNYISMSILESKLHLLADRSLLDGCVSLLKNNICVGLVYFSELEMCLDKLKSFIIQYDIKDEIYCKIFHDDEVFKQISNIHLSHNGKVIKSILNQQQQQDYFTYGSSNNEQEYLDLVLIMDNLTNLIKIVDTKPIFLNYDTDLCFANLIFDRVGNRVIVLIKNGKYYGVLHKKVLIDYLRRTE</sequence>
<dbReference type="Pfam" id="PF00654">
    <property type="entry name" value="Voltage_CLC"/>
    <property type="match status" value="1"/>
</dbReference>
<dbReference type="InterPro" id="IPR046342">
    <property type="entry name" value="CBS_dom_sf"/>
</dbReference>
<dbReference type="CDD" id="cd03684">
    <property type="entry name" value="ClC_3_like"/>
    <property type="match status" value="1"/>
</dbReference>
<evidence type="ECO:0000256" key="9">
    <source>
        <dbReference type="SAM" id="Phobius"/>
    </source>
</evidence>
<evidence type="ECO:0000256" key="7">
    <source>
        <dbReference type="ARBA" id="ARBA00023214"/>
    </source>
</evidence>
<dbReference type="Gene3D" id="1.10.3080.10">
    <property type="entry name" value="Clc chloride channel"/>
    <property type="match status" value="1"/>
</dbReference>
<evidence type="ECO:0000313" key="11">
    <source>
        <dbReference type="Proteomes" id="UP000002037"/>
    </source>
</evidence>
<comment type="subcellular location">
    <subcellularLocation>
        <location evidence="1">Membrane</location>
        <topology evidence="1">Multi-pass membrane protein</topology>
    </subcellularLocation>
</comment>
<dbReference type="OrthoDB" id="44789at2759"/>
<evidence type="ECO:0000256" key="5">
    <source>
        <dbReference type="ARBA" id="ARBA00023065"/>
    </source>
</evidence>
<dbReference type="GO" id="GO:0005247">
    <property type="term" value="F:voltage-gated chloride channel activity"/>
    <property type="evidence" value="ECO:0007669"/>
    <property type="project" value="TreeGrafter"/>
</dbReference>
<organism evidence="10 11">
    <name type="scientific">Candida tropicalis (strain ATCC MYA-3404 / T1)</name>
    <name type="common">Yeast</name>
    <dbReference type="NCBI Taxonomy" id="294747"/>
    <lineage>
        <taxon>Eukaryota</taxon>
        <taxon>Fungi</taxon>
        <taxon>Dikarya</taxon>
        <taxon>Ascomycota</taxon>
        <taxon>Saccharomycotina</taxon>
        <taxon>Pichiomycetes</taxon>
        <taxon>Debaryomycetaceae</taxon>
        <taxon>Candida/Lodderomyces clade</taxon>
        <taxon>Candida</taxon>
    </lineage>
</organism>
<evidence type="ECO:0000256" key="6">
    <source>
        <dbReference type="ARBA" id="ARBA00023136"/>
    </source>
</evidence>
<dbReference type="FunFam" id="1.10.3080.10:FF:000030">
    <property type="entry name" value="Chloride channel protein"/>
    <property type="match status" value="1"/>
</dbReference>
<keyword evidence="2" id="KW-0813">Transport</keyword>
<feature type="transmembrane region" description="Helical" evidence="9">
    <location>
        <begin position="289"/>
        <end position="308"/>
    </location>
</feature>
<evidence type="ECO:0000313" key="10">
    <source>
        <dbReference type="EMBL" id="EER36170.1"/>
    </source>
</evidence>
<dbReference type="PRINTS" id="PR00762">
    <property type="entry name" value="CLCHANNEL"/>
</dbReference>
<evidence type="ECO:0000256" key="8">
    <source>
        <dbReference type="SAM" id="MobiDB-lite"/>
    </source>
</evidence>
<dbReference type="Proteomes" id="UP000002037">
    <property type="component" value="Unassembled WGS sequence"/>
</dbReference>
<keyword evidence="7" id="KW-0868">Chloride</keyword>
<dbReference type="InterPro" id="IPR014743">
    <property type="entry name" value="Cl-channel_core"/>
</dbReference>
<dbReference type="PANTHER" id="PTHR45711:SF3">
    <property type="entry name" value="CLC CHANNEL"/>
    <property type="match status" value="1"/>
</dbReference>
<feature type="transmembrane region" description="Helical" evidence="9">
    <location>
        <begin position="501"/>
        <end position="519"/>
    </location>
</feature>
<dbReference type="SUPFAM" id="SSF81340">
    <property type="entry name" value="Clc chloride channel"/>
    <property type="match status" value="1"/>
</dbReference>
<keyword evidence="5" id="KW-0406">Ion transport</keyword>
<feature type="transmembrane region" description="Helical" evidence="9">
    <location>
        <begin position="460"/>
        <end position="481"/>
    </location>
</feature>
<keyword evidence="3 9" id="KW-0812">Transmembrane</keyword>
<proteinExistence type="predicted"/>
<reference evidence="10 11" key="1">
    <citation type="journal article" date="2009" name="Nature">
        <title>Evolution of pathogenicity and sexual reproduction in eight Candida genomes.</title>
        <authorList>
            <person name="Butler G."/>
            <person name="Rasmussen M.D."/>
            <person name="Lin M.F."/>
            <person name="Santos M.A."/>
            <person name="Sakthikumar S."/>
            <person name="Munro C.A."/>
            <person name="Rheinbay E."/>
            <person name="Grabherr M."/>
            <person name="Forche A."/>
            <person name="Reedy J.L."/>
            <person name="Agrafioti I."/>
            <person name="Arnaud M.B."/>
            <person name="Bates S."/>
            <person name="Brown A.J."/>
            <person name="Brunke S."/>
            <person name="Costanzo M.C."/>
            <person name="Fitzpatrick D.A."/>
            <person name="de Groot P.W."/>
            <person name="Harris D."/>
            <person name="Hoyer L.L."/>
            <person name="Hube B."/>
            <person name="Klis F.M."/>
            <person name="Kodira C."/>
            <person name="Lennard N."/>
            <person name="Logue M.E."/>
            <person name="Martin R."/>
            <person name="Neiman A.M."/>
            <person name="Nikolaou E."/>
            <person name="Quail M.A."/>
            <person name="Quinn J."/>
            <person name="Santos M.C."/>
            <person name="Schmitzberger F.F."/>
            <person name="Sherlock G."/>
            <person name="Shah P."/>
            <person name="Silverstein K.A."/>
            <person name="Skrzypek M.S."/>
            <person name="Soll D."/>
            <person name="Staggs R."/>
            <person name="Stansfield I."/>
            <person name="Stumpf M.P."/>
            <person name="Sudbery P.E."/>
            <person name="Srikantha T."/>
            <person name="Zeng Q."/>
            <person name="Berman J."/>
            <person name="Berriman M."/>
            <person name="Heitman J."/>
            <person name="Gow N.A."/>
            <person name="Lorenz M.C."/>
            <person name="Birren B.W."/>
            <person name="Kellis M."/>
            <person name="Cuomo C.A."/>
        </authorList>
    </citation>
    <scope>NUCLEOTIDE SEQUENCE [LARGE SCALE GENOMIC DNA]</scope>
    <source>
        <strain evidence="11">ATCC MYA-3404 / T1</strain>
    </source>
</reference>
<feature type="transmembrane region" description="Helical" evidence="9">
    <location>
        <begin position="424"/>
        <end position="448"/>
    </location>
</feature>
<feature type="transmembrane region" description="Helical" evidence="9">
    <location>
        <begin position="540"/>
        <end position="559"/>
    </location>
</feature>
<evidence type="ECO:0000256" key="3">
    <source>
        <dbReference type="ARBA" id="ARBA00022692"/>
    </source>
</evidence>
<dbReference type="InterPro" id="IPR001807">
    <property type="entry name" value="ClC"/>
</dbReference>
<dbReference type="SUPFAM" id="SSF54631">
    <property type="entry name" value="CBS-domain pair"/>
    <property type="match status" value="1"/>
</dbReference>
<feature type="transmembrane region" description="Helical" evidence="9">
    <location>
        <begin position="368"/>
        <end position="390"/>
    </location>
</feature>
<dbReference type="GO" id="GO:0005886">
    <property type="term" value="C:plasma membrane"/>
    <property type="evidence" value="ECO:0007669"/>
    <property type="project" value="TreeGrafter"/>
</dbReference>
<dbReference type="GO" id="GO:0005769">
    <property type="term" value="C:early endosome"/>
    <property type="evidence" value="ECO:0007669"/>
    <property type="project" value="TreeGrafter"/>
</dbReference>
<evidence type="ECO:0000256" key="2">
    <source>
        <dbReference type="ARBA" id="ARBA00022448"/>
    </source>
</evidence>